<dbReference type="GO" id="GO:0009102">
    <property type="term" value="P:biotin biosynthetic process"/>
    <property type="evidence" value="ECO:0007669"/>
    <property type="project" value="UniProtKB-UniRule"/>
</dbReference>
<evidence type="ECO:0000313" key="2">
    <source>
        <dbReference type="EMBL" id="SJN41034.1"/>
    </source>
</evidence>
<dbReference type="STRING" id="1255658.FM114_12445"/>
<evidence type="ECO:0000256" key="1">
    <source>
        <dbReference type="HAMAP-Rule" id="MF_00336"/>
    </source>
</evidence>
<keyword evidence="1" id="KW-0479">Metal-binding</keyword>
<dbReference type="Proteomes" id="UP000188342">
    <property type="component" value="Unassembled WGS sequence"/>
</dbReference>
<comment type="pathway">
    <text evidence="1">Cofactor biosynthesis; biotin biosynthesis; biotin from 7,8-diaminononanoate: step 1/2.</text>
</comment>
<keyword evidence="1" id="KW-0963">Cytoplasm</keyword>
<proteinExistence type="inferred from homology"/>
<dbReference type="EC" id="6.3.3.3" evidence="1"/>
<dbReference type="NCBIfam" id="TIGR00347">
    <property type="entry name" value="bioD"/>
    <property type="match status" value="1"/>
</dbReference>
<comment type="similarity">
    <text evidence="1">Belongs to the dethiobiotin synthetase family.</text>
</comment>
<feature type="binding site" evidence="1">
    <location>
        <position position="16"/>
    </location>
    <ligand>
        <name>Mg(2+)</name>
        <dbReference type="ChEBI" id="CHEBI:18420"/>
    </ligand>
</feature>
<comment type="cofactor">
    <cofactor evidence="1">
        <name>Mg(2+)</name>
        <dbReference type="ChEBI" id="CHEBI:18420"/>
    </cofactor>
</comment>
<dbReference type="GO" id="GO:0004141">
    <property type="term" value="F:dethiobiotin synthase activity"/>
    <property type="evidence" value="ECO:0007669"/>
    <property type="project" value="UniProtKB-UniRule"/>
</dbReference>
<keyword evidence="1" id="KW-0460">Magnesium</keyword>
<comment type="function">
    <text evidence="1">Catalyzes a mechanistically unusual reaction, the ATP-dependent insertion of CO2 between the N7 and N8 nitrogen atoms of 7,8-diaminopelargonic acid (DAPA, also called 7,8-diammoniononanoate) to form a ureido ring.</text>
</comment>
<keyword evidence="1" id="KW-0067">ATP-binding</keyword>
<dbReference type="EMBL" id="FUKQ01000047">
    <property type="protein sequence ID" value="SJN41034.1"/>
    <property type="molecule type" value="Genomic_DNA"/>
</dbReference>
<dbReference type="CDD" id="cd03109">
    <property type="entry name" value="DTBS"/>
    <property type="match status" value="1"/>
</dbReference>
<comment type="subcellular location">
    <subcellularLocation>
        <location evidence="1">Cytoplasm</location>
    </subcellularLocation>
</comment>
<dbReference type="HAMAP" id="MF_00336">
    <property type="entry name" value="BioD"/>
    <property type="match status" value="1"/>
</dbReference>
<feature type="binding site" evidence="1">
    <location>
        <position position="49"/>
    </location>
    <ligand>
        <name>ATP</name>
        <dbReference type="ChEBI" id="CHEBI:30616"/>
    </ligand>
</feature>
<dbReference type="Pfam" id="PF13500">
    <property type="entry name" value="AAA_26"/>
    <property type="match status" value="1"/>
</dbReference>
<reference evidence="2 3" key="1">
    <citation type="submission" date="2017-02" db="EMBL/GenBank/DDBJ databases">
        <authorList>
            <person name="Peterson S.W."/>
        </authorList>
    </citation>
    <scope>NUCLEOTIDE SEQUENCE [LARGE SCALE GENOMIC DNA]</scope>
    <source>
        <strain evidence="2 3">LSP_Lj1</strain>
    </source>
</reference>
<feature type="binding site" evidence="1">
    <location>
        <position position="41"/>
    </location>
    <ligand>
        <name>substrate</name>
    </ligand>
</feature>
<accession>A0A1R4KA50</accession>
<protein>
    <recommendedName>
        <fullName evidence="1">ATP-dependent dethiobiotin synthetase BioD</fullName>
        <ecNumber evidence="1">6.3.3.3</ecNumber>
    </recommendedName>
    <alternativeName>
        <fullName evidence="1">DTB synthetase</fullName>
        <shortName evidence="1">DTBS</shortName>
    </alternativeName>
    <alternativeName>
        <fullName evidence="1">Dethiobiotin synthase</fullName>
    </alternativeName>
</protein>
<sequence>MTILIVTGTNTDVGKTIATAALVSRFAAAGKEVRPLKPVQTGEPVGQGDATTVERLTGVRGHDLLRFPEPLAPNLSARRAGMAQPVLAEVVAWVRSFDGPGRVVLVEGAGGLLVRLADEWTIADLAAELAAPLLVVTSTGLGSLNAAELTVEAARRRGLEVLGLVGGALPAEPDLATQLNLAEFAVVTGVPLLGCLQAGAGGLSPEGFAQAALQVRLPSLPEG</sequence>
<dbReference type="InterPro" id="IPR004472">
    <property type="entry name" value="DTB_synth_BioD"/>
</dbReference>
<feature type="binding site" evidence="1">
    <location>
        <begin position="107"/>
        <end position="110"/>
    </location>
    <ligand>
        <name>ATP</name>
        <dbReference type="ChEBI" id="CHEBI:30616"/>
    </ligand>
</feature>
<dbReference type="Gene3D" id="3.40.50.300">
    <property type="entry name" value="P-loop containing nucleotide triphosphate hydrolases"/>
    <property type="match status" value="1"/>
</dbReference>
<dbReference type="GO" id="GO:0005524">
    <property type="term" value="F:ATP binding"/>
    <property type="evidence" value="ECO:0007669"/>
    <property type="project" value="UniProtKB-UniRule"/>
</dbReference>
<keyword evidence="1" id="KW-0547">Nucleotide-binding</keyword>
<dbReference type="SUPFAM" id="SSF52540">
    <property type="entry name" value="P-loop containing nucleoside triphosphate hydrolases"/>
    <property type="match status" value="1"/>
</dbReference>
<dbReference type="GO" id="GO:0005829">
    <property type="term" value="C:cytosol"/>
    <property type="evidence" value="ECO:0007669"/>
    <property type="project" value="TreeGrafter"/>
</dbReference>
<dbReference type="PANTHER" id="PTHR43210:SF5">
    <property type="entry name" value="DETHIOBIOTIN SYNTHETASE"/>
    <property type="match status" value="1"/>
</dbReference>
<dbReference type="AlphaFoldDB" id="A0A1R4KA50"/>
<keyword evidence="3" id="KW-1185">Reference proteome</keyword>
<dbReference type="PANTHER" id="PTHR43210">
    <property type="entry name" value="DETHIOBIOTIN SYNTHETASE"/>
    <property type="match status" value="1"/>
</dbReference>
<dbReference type="InterPro" id="IPR027417">
    <property type="entry name" value="P-loop_NTPase"/>
</dbReference>
<dbReference type="RefSeq" id="WP_094765465.1">
    <property type="nucleotide sequence ID" value="NZ_FUKQ01000047.1"/>
</dbReference>
<organism evidence="2 3">
    <name type="scientific">Luteococcus japonicus LSP_Lj1</name>
    <dbReference type="NCBI Taxonomy" id="1255658"/>
    <lineage>
        <taxon>Bacteria</taxon>
        <taxon>Bacillati</taxon>
        <taxon>Actinomycetota</taxon>
        <taxon>Actinomycetes</taxon>
        <taxon>Propionibacteriales</taxon>
        <taxon>Propionibacteriaceae</taxon>
        <taxon>Luteococcus</taxon>
    </lineage>
</organism>
<name>A0A1R4KA50_9ACTN</name>
<evidence type="ECO:0000313" key="3">
    <source>
        <dbReference type="Proteomes" id="UP000188342"/>
    </source>
</evidence>
<comment type="subunit">
    <text evidence="1">Homodimer.</text>
</comment>
<feature type="binding site" evidence="1">
    <location>
        <position position="49"/>
    </location>
    <ligand>
        <name>Mg(2+)</name>
        <dbReference type="ChEBI" id="CHEBI:18420"/>
    </ligand>
</feature>
<dbReference type="PIRSF" id="PIRSF006755">
    <property type="entry name" value="DTB_synth"/>
    <property type="match status" value="1"/>
</dbReference>
<keyword evidence="1 2" id="KW-0436">Ligase</keyword>
<keyword evidence="1" id="KW-0093">Biotin biosynthesis</keyword>
<dbReference type="UniPathway" id="UPA00078">
    <property type="reaction ID" value="UER00161"/>
</dbReference>
<feature type="active site" evidence="1">
    <location>
        <position position="37"/>
    </location>
</feature>
<dbReference type="GO" id="GO:0000287">
    <property type="term" value="F:magnesium ion binding"/>
    <property type="evidence" value="ECO:0007669"/>
    <property type="project" value="UniProtKB-UniRule"/>
</dbReference>
<gene>
    <name evidence="1" type="primary">bioD</name>
    <name evidence="2" type="ORF">FM114_12445</name>
</gene>
<comment type="catalytic activity">
    <reaction evidence="1">
        <text>(7R,8S)-7,8-diammoniononanoate + CO2 + ATP = (4R,5S)-dethiobiotin + ADP + phosphate + 3 H(+)</text>
        <dbReference type="Rhea" id="RHEA:15805"/>
        <dbReference type="ChEBI" id="CHEBI:15378"/>
        <dbReference type="ChEBI" id="CHEBI:16526"/>
        <dbReference type="ChEBI" id="CHEBI:30616"/>
        <dbReference type="ChEBI" id="CHEBI:43474"/>
        <dbReference type="ChEBI" id="CHEBI:149469"/>
        <dbReference type="ChEBI" id="CHEBI:149473"/>
        <dbReference type="ChEBI" id="CHEBI:456216"/>
        <dbReference type="EC" id="6.3.3.3"/>
    </reaction>
</comment>
<comment type="caution">
    <text evidence="1">Lacks conserved residue(s) required for the propagation of feature annotation.</text>
</comment>
<feature type="binding site" evidence="1">
    <location>
        <position position="107"/>
    </location>
    <ligand>
        <name>Mg(2+)</name>
        <dbReference type="ChEBI" id="CHEBI:18420"/>
    </ligand>
</feature>
<feature type="binding site" evidence="1">
    <location>
        <position position="206"/>
    </location>
    <ligand>
        <name>ATP</name>
        <dbReference type="ChEBI" id="CHEBI:30616"/>
    </ligand>
</feature>
<dbReference type="OrthoDB" id="9802610at2"/>
<feature type="binding site" evidence="1">
    <location>
        <begin position="12"/>
        <end position="17"/>
    </location>
    <ligand>
        <name>ATP</name>
        <dbReference type="ChEBI" id="CHEBI:30616"/>
    </ligand>
</feature>